<protein>
    <submittedName>
        <fullName evidence="4">VWA domain-containing protein</fullName>
    </submittedName>
</protein>
<gene>
    <name evidence="4" type="ORF">GCM10008018_01840</name>
</gene>
<evidence type="ECO:0000313" key="4">
    <source>
        <dbReference type="EMBL" id="GGI43392.1"/>
    </source>
</evidence>
<feature type="compositionally biased region" description="Low complexity" evidence="1">
    <location>
        <begin position="914"/>
        <end position="925"/>
    </location>
</feature>
<reference evidence="5" key="1">
    <citation type="journal article" date="2019" name="Int. J. Syst. Evol. Microbiol.">
        <title>The Global Catalogue of Microorganisms (GCM) 10K type strain sequencing project: providing services to taxonomists for standard genome sequencing and annotation.</title>
        <authorList>
            <consortium name="The Broad Institute Genomics Platform"/>
            <consortium name="The Broad Institute Genome Sequencing Center for Infectious Disease"/>
            <person name="Wu L."/>
            <person name="Ma J."/>
        </authorList>
    </citation>
    <scope>NUCLEOTIDE SEQUENCE [LARGE SCALE GENOMIC DNA]</scope>
    <source>
        <strain evidence="5">CGMCC 1.15043</strain>
    </source>
</reference>
<dbReference type="SUPFAM" id="SSF53300">
    <property type="entry name" value="vWA-like"/>
    <property type="match status" value="2"/>
</dbReference>
<dbReference type="InterPro" id="IPR036465">
    <property type="entry name" value="vWFA_dom_sf"/>
</dbReference>
<dbReference type="InterPro" id="IPR029062">
    <property type="entry name" value="Class_I_gatase-like"/>
</dbReference>
<dbReference type="RefSeq" id="WP_229757399.1">
    <property type="nucleotide sequence ID" value="NZ_BMHE01000001.1"/>
</dbReference>
<keyword evidence="5" id="KW-1185">Reference proteome</keyword>
<dbReference type="PANTHER" id="PTHR37947:SF2">
    <property type="entry name" value="VON WILLEBRAND FACTOR TYPE A"/>
    <property type="match status" value="1"/>
</dbReference>
<dbReference type="Proteomes" id="UP000615455">
    <property type="component" value="Unassembled WGS sequence"/>
</dbReference>
<keyword evidence="2" id="KW-0472">Membrane</keyword>
<proteinExistence type="predicted"/>
<keyword evidence="2" id="KW-1133">Transmembrane helix</keyword>
<evidence type="ECO:0000313" key="5">
    <source>
        <dbReference type="Proteomes" id="UP000615455"/>
    </source>
</evidence>
<evidence type="ECO:0000259" key="3">
    <source>
        <dbReference type="PROSITE" id="PS50234"/>
    </source>
</evidence>
<keyword evidence="2" id="KW-0812">Transmembrane</keyword>
<dbReference type="SUPFAM" id="SSF52317">
    <property type="entry name" value="Class I glutamine amidotransferase-like"/>
    <property type="match status" value="1"/>
</dbReference>
<feature type="region of interest" description="Disordered" evidence="1">
    <location>
        <begin position="894"/>
        <end position="944"/>
    </location>
</feature>
<dbReference type="EMBL" id="BMHE01000001">
    <property type="protein sequence ID" value="GGI43392.1"/>
    <property type="molecule type" value="Genomic_DNA"/>
</dbReference>
<feature type="transmembrane region" description="Helical" evidence="2">
    <location>
        <begin position="6"/>
        <end position="26"/>
    </location>
</feature>
<dbReference type="InterPro" id="IPR002035">
    <property type="entry name" value="VWF_A"/>
</dbReference>
<evidence type="ECO:0000256" key="2">
    <source>
        <dbReference type="SAM" id="Phobius"/>
    </source>
</evidence>
<evidence type="ECO:0000256" key="1">
    <source>
        <dbReference type="SAM" id="MobiDB-lite"/>
    </source>
</evidence>
<dbReference type="Gene3D" id="3.40.50.410">
    <property type="entry name" value="von Willebrand factor, type A domain"/>
    <property type="match status" value="2"/>
</dbReference>
<dbReference type="Pfam" id="PF07090">
    <property type="entry name" value="GATase1_like"/>
    <property type="match status" value="1"/>
</dbReference>
<dbReference type="InterPro" id="IPR010768">
    <property type="entry name" value="GATase1-like"/>
</dbReference>
<sequence>MGILVDHWSILGLLLLLPIYIGWLWISLHRLQGARKKLAIGLRTFLLLLLVFALAGPQLTTGLHHKSIVFAVDRSDSVKQDGNEAAWIQAAAKARGSEKDEAGVVSMALQASIEKPVDSRPLDGFQMTAKSNPQFSNVASGLQLAAGLLPGDNTGRIILLSDGEENVGELLSQGKLLRDRGIRVDVVPLAGKERRDAAIEAVRLPEKLYQAEAYTVEVVIRSTASAPAQLRVFEDNREMTAQSVQLNKGENRFAFQSLAKEPGFHRYRAEVYLEGDEQSANNTHYGFSSVQGPPKVLIVEGTAGISKNVEGALQSALIPYETIVPELLSNDFVTYTGYQSILLNNVAATQIPQIKMEMIEQAVRDYSVGLVMLGGDNSYGLGGYFKTPIERALPVYMDLRGKREIPSLGIVLVMDKSGSMSGDKIKLAQEAASRTVDLLREKDTLGVLGFDGSPQWFVDPQKLTDKASVIQKINAIPADGGTEIYTAVEEAYAKLSKIDAQRKHIILLTDGQSSTTQSYEALTEQMQKGQITMSTVAIGTDADQALLSHLAELAKGRYYAAVDQTTIPAIFSREAVLISRTYVVNQPFVPAVTGGSDWSSFLGQGLPVLNGYIATTSKEAAEVVLASSEPDPILARWQYGSGRTVAWTSDATGAWSANWVTWPGFTHMLTSMIKWTFPQFEASPIELRTQLKGNELVLQATSGNQEWSGSAIQEELRVNVTDESLNKQEVAFTSTAPGSYSAQLPVDKSGVYLSKIELLASSGEADAEKRVVGSSTTGFVIPYSPEYRITDGQGLVKLQQLAELTGGRMLSLEHPEMAFAYAAAPQKRLTPIRAYLLMAALALLLLDIAARRLSLPPGLWARAFSRRAAAPASPLPLAQTPMARLRERKQLAEHKLQRTEAAAAKPRLIPEEPPTQAAAPTAAAEPAPPDGMSRLLEAKRRGRK</sequence>
<organism evidence="4 5">
    <name type="scientific">Paenibacillus marchantiophytorum</name>
    <dbReference type="NCBI Taxonomy" id="1619310"/>
    <lineage>
        <taxon>Bacteria</taxon>
        <taxon>Bacillati</taxon>
        <taxon>Bacillota</taxon>
        <taxon>Bacilli</taxon>
        <taxon>Bacillales</taxon>
        <taxon>Paenibacillaceae</taxon>
        <taxon>Paenibacillus</taxon>
    </lineage>
</organism>
<comment type="caution">
    <text evidence="4">The sequence shown here is derived from an EMBL/GenBank/DDBJ whole genome shotgun (WGS) entry which is preliminary data.</text>
</comment>
<dbReference type="CDD" id="cd00198">
    <property type="entry name" value="vWFA"/>
    <property type="match status" value="1"/>
</dbReference>
<dbReference type="PANTHER" id="PTHR37947">
    <property type="entry name" value="BLL2462 PROTEIN"/>
    <property type="match status" value="1"/>
</dbReference>
<name>A0ABQ2BMT9_9BACL</name>
<feature type="domain" description="VWFA" evidence="3">
    <location>
        <begin position="409"/>
        <end position="574"/>
    </location>
</feature>
<dbReference type="PROSITE" id="PS50234">
    <property type="entry name" value="VWFA"/>
    <property type="match status" value="1"/>
</dbReference>
<dbReference type="SMART" id="SM00327">
    <property type="entry name" value="VWA"/>
    <property type="match status" value="2"/>
</dbReference>
<accession>A0ABQ2BMT9</accession>
<dbReference type="Pfam" id="PF00092">
    <property type="entry name" value="VWA"/>
    <property type="match status" value="1"/>
</dbReference>
<feature type="transmembrane region" description="Helical" evidence="2">
    <location>
        <begin position="38"/>
        <end position="56"/>
    </location>
</feature>